<dbReference type="EC" id="6.5.1.1" evidence="2"/>
<evidence type="ECO:0000256" key="10">
    <source>
        <dbReference type="ARBA" id="ARBA00022801"/>
    </source>
</evidence>
<gene>
    <name evidence="23" type="primary">ligD</name>
    <name evidence="23" type="ORF">JFN93_09870</name>
</gene>
<keyword evidence="17" id="KW-0464">Manganese</keyword>
<dbReference type="PANTHER" id="PTHR42705">
    <property type="entry name" value="BIFUNCTIONAL NON-HOMOLOGOUS END JOINING PROTEIN LIGD"/>
    <property type="match status" value="1"/>
</dbReference>
<dbReference type="InterPro" id="IPR052171">
    <property type="entry name" value="NHEJ_LigD"/>
</dbReference>
<feature type="compositionally biased region" description="Low complexity" evidence="21">
    <location>
        <begin position="319"/>
        <end position="342"/>
    </location>
</feature>
<organism evidence="23 24">
    <name type="scientific">Geomesophilobacter sediminis</name>
    <dbReference type="NCBI Taxonomy" id="2798584"/>
    <lineage>
        <taxon>Bacteria</taxon>
        <taxon>Pseudomonadati</taxon>
        <taxon>Thermodesulfobacteriota</taxon>
        <taxon>Desulfuromonadia</taxon>
        <taxon>Geobacterales</taxon>
        <taxon>Geobacteraceae</taxon>
        <taxon>Geomesophilobacter</taxon>
    </lineage>
</organism>
<evidence type="ECO:0000256" key="8">
    <source>
        <dbReference type="ARBA" id="ARBA00022741"/>
    </source>
</evidence>
<dbReference type="GO" id="GO:0003887">
    <property type="term" value="F:DNA-directed DNA polymerase activity"/>
    <property type="evidence" value="ECO:0007669"/>
    <property type="project" value="UniProtKB-KW"/>
</dbReference>
<keyword evidence="10" id="KW-0378">Hydrolase</keyword>
<dbReference type="CDD" id="cd07971">
    <property type="entry name" value="OBF_DNA_ligase_LigD"/>
    <property type="match status" value="1"/>
</dbReference>
<keyword evidence="18" id="KW-0511">Multifunctional enzyme</keyword>
<evidence type="ECO:0000313" key="23">
    <source>
        <dbReference type="EMBL" id="MBJ6725015.1"/>
    </source>
</evidence>
<keyword evidence="8" id="KW-0547">Nucleotide-binding</keyword>
<dbReference type="NCBIfam" id="TIGR02779">
    <property type="entry name" value="NHEJ_ligase_lig"/>
    <property type="match status" value="1"/>
</dbReference>
<dbReference type="GO" id="GO:0004527">
    <property type="term" value="F:exonuclease activity"/>
    <property type="evidence" value="ECO:0007669"/>
    <property type="project" value="UniProtKB-KW"/>
</dbReference>
<evidence type="ECO:0000256" key="19">
    <source>
        <dbReference type="ARBA" id="ARBA00029943"/>
    </source>
</evidence>
<dbReference type="InterPro" id="IPR012340">
    <property type="entry name" value="NA-bd_OB-fold"/>
</dbReference>
<protein>
    <recommendedName>
        <fullName evidence="2">DNA ligase (ATP)</fullName>
        <ecNumber evidence="2">6.5.1.1</ecNumber>
    </recommendedName>
    <alternativeName>
        <fullName evidence="19">NHEJ DNA polymerase</fullName>
    </alternativeName>
</protein>
<dbReference type="SUPFAM" id="SSF50249">
    <property type="entry name" value="Nucleic acid-binding proteins"/>
    <property type="match status" value="1"/>
</dbReference>
<dbReference type="Gene3D" id="3.30.1490.70">
    <property type="match status" value="1"/>
</dbReference>
<dbReference type="GO" id="GO:0005524">
    <property type="term" value="F:ATP binding"/>
    <property type="evidence" value="ECO:0007669"/>
    <property type="project" value="UniProtKB-KW"/>
</dbReference>
<evidence type="ECO:0000256" key="17">
    <source>
        <dbReference type="ARBA" id="ARBA00023211"/>
    </source>
</evidence>
<dbReference type="InterPro" id="IPR014146">
    <property type="entry name" value="LigD_ligase_dom"/>
</dbReference>
<dbReference type="InterPro" id="IPR014143">
    <property type="entry name" value="NHEJ_ligase_prk"/>
</dbReference>
<feature type="region of interest" description="Disordered" evidence="21">
    <location>
        <begin position="318"/>
        <end position="359"/>
    </location>
</feature>
<dbReference type="CDD" id="cd07906">
    <property type="entry name" value="Adenylation_DNA_ligase_LigD_LigC"/>
    <property type="match status" value="1"/>
</dbReference>
<keyword evidence="15" id="KW-0233">DNA recombination</keyword>
<evidence type="ECO:0000256" key="1">
    <source>
        <dbReference type="ARBA" id="ARBA00001936"/>
    </source>
</evidence>
<dbReference type="Pfam" id="PF01068">
    <property type="entry name" value="DNA_ligase_A_M"/>
    <property type="match status" value="1"/>
</dbReference>
<sequence length="660" mass="73916">MPHDIEPMYATPVKEPFSDPNWLFEIKLDGYRAVAEVDQGAVSLYSRKKISFKRQFAPIVAALQSLGHDAVLDGEVVVLDEQGKSSFQLLQNYQRTGSGNLCYFVFDLLYLDGKNLCDLPLVTRKQTLRTILPERADIRFSDHIPDDGTSFYQIAQANQLEGIVAKKNDSRYLPGKRSREWLKIKITQQQEAIICGFTRPRGSRSYFRSLVLGVYEGDQLTYIGLCGGGFDEPALKEVSALMEPLVQDACPFGKEPPTGAPATWVRPQLVCEVVFAEWTDEQVMRQPVFAGLRQDKDPSRVIRERELEVGEALREAEQEAAAVAAPEKAAAKAADQAPSPAAGPKGDEEPSFANGSPLPVKDGELVVEGHKLRFTNLDKLFWPEEGYTKRDVVEYYRRIAPFILPYLKNRPQSLYRTPQGMAGEGFFQKEAGELPPEWVATREIFSRSNNKNIKFFLCQDAATLVYMANLGCVEINPWLSRVDQLDNPDYVVIDLDPEDIGYEQVVQAALAVREVLTQAGASSFPKTSGSRGMHIYVPLAARYDYETAGRFAELVANLAHRLVPDFTSLVRSPGKRQQKVYFDYLQNRRGQTIAAPYSLRVRPLAPVSTPLRWEEVRSGLDPRAFTIKNVHERLARVGDLFHGVNGPGLDLAAALERLQK</sequence>
<accession>A0A8J7JLL2</accession>
<dbReference type="InterPro" id="IPR014145">
    <property type="entry name" value="LigD_pol_dom"/>
</dbReference>
<evidence type="ECO:0000256" key="15">
    <source>
        <dbReference type="ARBA" id="ARBA00023172"/>
    </source>
</evidence>
<dbReference type="Gene3D" id="2.40.50.140">
    <property type="entry name" value="Nucleic acid-binding proteins"/>
    <property type="match status" value="1"/>
</dbReference>
<evidence type="ECO:0000256" key="20">
    <source>
        <dbReference type="ARBA" id="ARBA00034003"/>
    </source>
</evidence>
<evidence type="ECO:0000256" key="5">
    <source>
        <dbReference type="ARBA" id="ARBA00022695"/>
    </source>
</evidence>
<dbReference type="GO" id="GO:0006310">
    <property type="term" value="P:DNA recombination"/>
    <property type="evidence" value="ECO:0007669"/>
    <property type="project" value="UniProtKB-KW"/>
</dbReference>
<dbReference type="Gene3D" id="3.90.920.10">
    <property type="entry name" value="DNA primase, PRIM domain"/>
    <property type="match status" value="1"/>
</dbReference>
<comment type="cofactor">
    <cofactor evidence="1">
        <name>Mn(2+)</name>
        <dbReference type="ChEBI" id="CHEBI:29035"/>
    </cofactor>
</comment>
<evidence type="ECO:0000256" key="9">
    <source>
        <dbReference type="ARBA" id="ARBA00022763"/>
    </source>
</evidence>
<keyword evidence="12" id="KW-0067">ATP-binding</keyword>
<keyword evidence="6" id="KW-0540">Nuclease</keyword>
<evidence type="ECO:0000256" key="21">
    <source>
        <dbReference type="SAM" id="MobiDB-lite"/>
    </source>
</evidence>
<reference evidence="23" key="1">
    <citation type="submission" date="2020-12" db="EMBL/GenBank/DDBJ databases">
        <title>Geomonas sp. Red875, isolated from river sediment.</title>
        <authorList>
            <person name="Xu Z."/>
            <person name="Zhang Z."/>
            <person name="Masuda Y."/>
            <person name="Itoh H."/>
            <person name="Senoo K."/>
        </authorList>
    </citation>
    <scope>NUCLEOTIDE SEQUENCE</scope>
    <source>
        <strain evidence="23">Red875</strain>
    </source>
</reference>
<evidence type="ECO:0000256" key="14">
    <source>
        <dbReference type="ARBA" id="ARBA00023125"/>
    </source>
</evidence>
<evidence type="ECO:0000259" key="22">
    <source>
        <dbReference type="PROSITE" id="PS50160"/>
    </source>
</evidence>
<keyword evidence="5" id="KW-0548">Nucleotidyltransferase</keyword>
<dbReference type="GO" id="GO:0003677">
    <property type="term" value="F:DNA binding"/>
    <property type="evidence" value="ECO:0007669"/>
    <property type="project" value="UniProtKB-KW"/>
</dbReference>
<keyword evidence="16" id="KW-0234">DNA repair</keyword>
<evidence type="ECO:0000313" key="24">
    <source>
        <dbReference type="Proteomes" id="UP000636888"/>
    </source>
</evidence>
<evidence type="ECO:0000256" key="11">
    <source>
        <dbReference type="ARBA" id="ARBA00022839"/>
    </source>
</evidence>
<dbReference type="GO" id="GO:0046872">
    <property type="term" value="F:metal ion binding"/>
    <property type="evidence" value="ECO:0007669"/>
    <property type="project" value="UniProtKB-KW"/>
</dbReference>
<evidence type="ECO:0000256" key="18">
    <source>
        <dbReference type="ARBA" id="ARBA00023268"/>
    </source>
</evidence>
<dbReference type="Pfam" id="PF21686">
    <property type="entry name" value="LigD_Prim-Pol"/>
    <property type="match status" value="1"/>
</dbReference>
<proteinExistence type="predicted"/>
<name>A0A8J7JLL2_9BACT</name>
<dbReference type="SUPFAM" id="SSF56091">
    <property type="entry name" value="DNA ligase/mRNA capping enzyme, catalytic domain"/>
    <property type="match status" value="1"/>
</dbReference>
<evidence type="ECO:0000256" key="16">
    <source>
        <dbReference type="ARBA" id="ARBA00023204"/>
    </source>
</evidence>
<dbReference type="InterPro" id="IPR012310">
    <property type="entry name" value="DNA_ligase_ATP-dep_cent"/>
</dbReference>
<feature type="domain" description="ATP-dependent DNA ligase family profile" evidence="22">
    <location>
        <begin position="94"/>
        <end position="228"/>
    </location>
</feature>
<dbReference type="Pfam" id="PF04679">
    <property type="entry name" value="DNA_ligase_A_C"/>
    <property type="match status" value="1"/>
</dbReference>
<dbReference type="NCBIfam" id="TIGR02776">
    <property type="entry name" value="NHEJ_ligase_prk"/>
    <property type="match status" value="1"/>
</dbReference>
<dbReference type="GO" id="GO:0006281">
    <property type="term" value="P:DNA repair"/>
    <property type="evidence" value="ECO:0007669"/>
    <property type="project" value="UniProtKB-KW"/>
</dbReference>
<dbReference type="EMBL" id="JAEMHM010000007">
    <property type="protein sequence ID" value="MBJ6725015.1"/>
    <property type="molecule type" value="Genomic_DNA"/>
</dbReference>
<dbReference type="GO" id="GO:0003910">
    <property type="term" value="F:DNA ligase (ATP) activity"/>
    <property type="evidence" value="ECO:0007669"/>
    <property type="project" value="UniProtKB-EC"/>
</dbReference>
<dbReference type="InterPro" id="IPR012309">
    <property type="entry name" value="DNA_ligase_ATP-dep_C"/>
</dbReference>
<dbReference type="CDD" id="cd04865">
    <property type="entry name" value="LigD_Pol_like_2"/>
    <property type="match status" value="1"/>
</dbReference>
<evidence type="ECO:0000256" key="6">
    <source>
        <dbReference type="ARBA" id="ARBA00022722"/>
    </source>
</evidence>
<keyword evidence="4" id="KW-0808">Transferase</keyword>
<comment type="catalytic activity">
    <reaction evidence="20">
        <text>ATP + (deoxyribonucleotide)n-3'-hydroxyl + 5'-phospho-(deoxyribonucleotide)m = (deoxyribonucleotide)n+m + AMP + diphosphate.</text>
        <dbReference type="EC" id="6.5.1.1"/>
    </reaction>
</comment>
<dbReference type="Gene3D" id="3.30.470.30">
    <property type="entry name" value="DNA ligase/mRNA capping enzyme"/>
    <property type="match status" value="1"/>
</dbReference>
<dbReference type="NCBIfam" id="TIGR02778">
    <property type="entry name" value="ligD_pol"/>
    <property type="match status" value="1"/>
</dbReference>
<comment type="caution">
    <text evidence="23">The sequence shown here is derived from an EMBL/GenBank/DDBJ whole genome shotgun (WGS) entry which is preliminary data.</text>
</comment>
<evidence type="ECO:0000256" key="4">
    <source>
        <dbReference type="ARBA" id="ARBA00022679"/>
    </source>
</evidence>
<keyword evidence="14" id="KW-0238">DNA-binding</keyword>
<evidence type="ECO:0000256" key="12">
    <source>
        <dbReference type="ARBA" id="ARBA00022840"/>
    </source>
</evidence>
<keyword evidence="11" id="KW-0269">Exonuclease</keyword>
<dbReference type="Proteomes" id="UP000636888">
    <property type="component" value="Unassembled WGS sequence"/>
</dbReference>
<evidence type="ECO:0000256" key="13">
    <source>
        <dbReference type="ARBA" id="ARBA00022932"/>
    </source>
</evidence>
<dbReference type="AlphaFoldDB" id="A0A8J7JLL2"/>
<dbReference type="PROSITE" id="PS50160">
    <property type="entry name" value="DNA_LIGASE_A3"/>
    <property type="match status" value="1"/>
</dbReference>
<dbReference type="PANTHER" id="PTHR42705:SF3">
    <property type="entry name" value="ATP-DEPENDENT DNA LIGASE"/>
    <property type="match status" value="1"/>
</dbReference>
<keyword evidence="9" id="KW-0227">DNA damage</keyword>
<keyword evidence="24" id="KW-1185">Reference proteome</keyword>
<evidence type="ECO:0000256" key="3">
    <source>
        <dbReference type="ARBA" id="ARBA00022598"/>
    </source>
</evidence>
<keyword evidence="7" id="KW-0479">Metal-binding</keyword>
<evidence type="ECO:0000256" key="2">
    <source>
        <dbReference type="ARBA" id="ARBA00012727"/>
    </source>
</evidence>
<evidence type="ECO:0000256" key="7">
    <source>
        <dbReference type="ARBA" id="ARBA00022723"/>
    </source>
</evidence>
<keyword evidence="3 23" id="KW-0436">Ligase</keyword>
<keyword evidence="13" id="KW-0239">DNA-directed DNA polymerase</keyword>